<sequence length="313" mass="36255">MDATKRAWDAIVQFTKADVTLSPDSPLWGNSNYSHLAAFSEVETWTEFGLKRLSQVYTDGTFHTLPKLRQLLSLPDLSEFRYNQISHLCSAQFPTPPLRLHCTGIEELISQPTKVKLLSNTYKHLISNRYDPRVKYKWESSGVRIDPDDWEEIIDNLYIPLVSMRDRLIQFRIIHQTYLTPQKLFTMGRVASPSCPRCGAPVANFIHLMWDCPVILRFWRAIVNFMATELELPQILNPATCLLGLLDSVVPRVHTRCLIRLLFFYAKKVVALHWMVNSQLELYKLTYLARGCPKKFENIWNPWLESPATSTAR</sequence>
<organism evidence="1 2">
    <name type="scientific">Xenopus laevis</name>
    <name type="common">African clawed frog</name>
    <dbReference type="NCBI Taxonomy" id="8355"/>
    <lineage>
        <taxon>Eukaryota</taxon>
        <taxon>Metazoa</taxon>
        <taxon>Chordata</taxon>
        <taxon>Craniata</taxon>
        <taxon>Vertebrata</taxon>
        <taxon>Euteleostomi</taxon>
        <taxon>Amphibia</taxon>
        <taxon>Batrachia</taxon>
        <taxon>Anura</taxon>
        <taxon>Pipoidea</taxon>
        <taxon>Pipidae</taxon>
        <taxon>Xenopodinae</taxon>
        <taxon>Xenopus</taxon>
        <taxon>Xenopus</taxon>
    </lineage>
</organism>
<dbReference type="AlphaFoldDB" id="A0A8J1LUS9"/>
<dbReference type="OrthoDB" id="9630328at2759"/>
<dbReference type="KEGG" id="xla:121398297"/>
<keyword evidence="1" id="KW-1185">Reference proteome</keyword>
<name>A0A8J1LUS9_XENLA</name>
<evidence type="ECO:0000313" key="1">
    <source>
        <dbReference type="Proteomes" id="UP000186698"/>
    </source>
</evidence>
<accession>A0A8J1LUS9</accession>
<dbReference type="GeneID" id="121398297"/>
<proteinExistence type="predicted"/>
<dbReference type="Proteomes" id="UP000186698">
    <property type="component" value="Chromosome 9_10L"/>
</dbReference>
<evidence type="ECO:0000313" key="2">
    <source>
        <dbReference type="RefSeq" id="XP_041433292.1"/>
    </source>
</evidence>
<reference evidence="2" key="1">
    <citation type="submission" date="2025-08" db="UniProtKB">
        <authorList>
            <consortium name="RefSeq"/>
        </authorList>
    </citation>
    <scope>IDENTIFICATION</scope>
    <source>
        <strain evidence="2">J_2021</strain>
        <tissue evidence="2">Erythrocytes</tissue>
    </source>
</reference>
<protein>
    <submittedName>
        <fullName evidence="2">Uncharacterized protein LOC121398297</fullName>
    </submittedName>
</protein>
<dbReference type="RefSeq" id="XP_041433292.1">
    <property type="nucleotide sequence ID" value="XM_041577358.1"/>
</dbReference>
<gene>
    <name evidence="2" type="primary">LOC121398297</name>
</gene>